<dbReference type="KEGG" id="pavi:110762145"/>
<evidence type="ECO:0000259" key="1">
    <source>
        <dbReference type="Pfam" id="PF03372"/>
    </source>
</evidence>
<accession>A0A6P5T1U8</accession>
<dbReference type="AlphaFoldDB" id="A0A6P5T1U8"/>
<dbReference type="PANTHER" id="PTHR33710">
    <property type="entry name" value="BNAC02G09200D PROTEIN"/>
    <property type="match status" value="1"/>
</dbReference>
<dbReference type="Gene3D" id="3.60.10.10">
    <property type="entry name" value="Endonuclease/exonuclease/phosphatase"/>
    <property type="match status" value="1"/>
</dbReference>
<dbReference type="InterPro" id="IPR005135">
    <property type="entry name" value="Endo/exonuclease/phosphatase"/>
</dbReference>
<reference evidence="3" key="1">
    <citation type="submission" date="2025-08" db="UniProtKB">
        <authorList>
            <consortium name="RefSeq"/>
        </authorList>
    </citation>
    <scope>IDENTIFICATION</scope>
</reference>
<dbReference type="GeneID" id="110762145"/>
<feature type="domain" description="Endonuclease/exonuclease/phosphatase" evidence="1">
    <location>
        <begin position="4"/>
        <end position="224"/>
    </location>
</feature>
<dbReference type="PANTHER" id="PTHR33710:SF71">
    <property type="entry name" value="ENDONUCLEASE_EXONUCLEASE_PHOSPHATASE DOMAIN-CONTAINING PROTEIN"/>
    <property type="match status" value="1"/>
</dbReference>
<dbReference type="GO" id="GO:0003677">
    <property type="term" value="F:DNA binding"/>
    <property type="evidence" value="ECO:0007669"/>
    <property type="project" value="InterPro"/>
</dbReference>
<keyword evidence="2" id="KW-1185">Reference proteome</keyword>
<sequence length="325" mass="37661">MKIISWNIRGLGSKRKRLVLKEQLTRLRPDIVILQETKKQEIDRRLVASVWCSRFRDWVFVPSTGRSGGIVIIWNTQFVSVIDSEIAEFSVSIKIRGTSGADWWLSGIYGPCRQRDRGRFWVELAALYGLCGENWCIGGDFNVVRFVSDKSNGGGVTSSMRTFNNFINDTNLRDPRLLNASFTWSNGRENVVCRRLDRFLFTGGWEDCFPNFRQKALVRVTSDHCPIELDTSKLKWGPGPFRFENMWLEHPDFNRNFKDWWAEEHLIGWPGFNFMRRLKAVKGKLRVWSKEVFGDVAATKKLAEARIVEIDRLEGLPPTILFLFS</sequence>
<gene>
    <name evidence="3" type="primary">LOC110762145</name>
</gene>
<name>A0A6P5T1U8_PRUAV</name>
<protein>
    <submittedName>
        <fullName evidence="3">Uncharacterized protein LOC110762145</fullName>
    </submittedName>
</protein>
<dbReference type="GO" id="GO:0004519">
    <property type="term" value="F:endonuclease activity"/>
    <property type="evidence" value="ECO:0007669"/>
    <property type="project" value="InterPro"/>
</dbReference>
<proteinExistence type="predicted"/>
<dbReference type="Proteomes" id="UP000515124">
    <property type="component" value="Unplaced"/>
</dbReference>
<evidence type="ECO:0000313" key="3">
    <source>
        <dbReference type="RefSeq" id="XP_021820446.1"/>
    </source>
</evidence>
<dbReference type="InterPro" id="IPR020847">
    <property type="entry name" value="AP_endonuclease_F1_BS"/>
</dbReference>
<evidence type="ECO:0000313" key="2">
    <source>
        <dbReference type="Proteomes" id="UP000515124"/>
    </source>
</evidence>
<dbReference type="Pfam" id="PF03372">
    <property type="entry name" value="Exo_endo_phos"/>
    <property type="match status" value="1"/>
</dbReference>
<dbReference type="PROSITE" id="PS00726">
    <property type="entry name" value="AP_NUCLEASE_F1_1"/>
    <property type="match status" value="1"/>
</dbReference>
<dbReference type="RefSeq" id="XP_021820446.1">
    <property type="nucleotide sequence ID" value="XM_021964754.1"/>
</dbReference>
<organism evidence="2 3">
    <name type="scientific">Prunus avium</name>
    <name type="common">Cherry</name>
    <name type="synonym">Cerasus avium</name>
    <dbReference type="NCBI Taxonomy" id="42229"/>
    <lineage>
        <taxon>Eukaryota</taxon>
        <taxon>Viridiplantae</taxon>
        <taxon>Streptophyta</taxon>
        <taxon>Embryophyta</taxon>
        <taxon>Tracheophyta</taxon>
        <taxon>Spermatophyta</taxon>
        <taxon>Magnoliopsida</taxon>
        <taxon>eudicotyledons</taxon>
        <taxon>Gunneridae</taxon>
        <taxon>Pentapetalae</taxon>
        <taxon>rosids</taxon>
        <taxon>fabids</taxon>
        <taxon>Rosales</taxon>
        <taxon>Rosaceae</taxon>
        <taxon>Amygdaloideae</taxon>
        <taxon>Amygdaleae</taxon>
        <taxon>Prunus</taxon>
    </lineage>
</organism>
<dbReference type="GO" id="GO:0006281">
    <property type="term" value="P:DNA repair"/>
    <property type="evidence" value="ECO:0007669"/>
    <property type="project" value="InterPro"/>
</dbReference>
<dbReference type="InterPro" id="IPR036691">
    <property type="entry name" value="Endo/exonu/phosph_ase_sf"/>
</dbReference>
<dbReference type="SUPFAM" id="SSF56219">
    <property type="entry name" value="DNase I-like"/>
    <property type="match status" value="1"/>
</dbReference>